<comment type="caution">
    <text evidence="2">The sequence shown here is derived from an EMBL/GenBank/DDBJ whole genome shotgun (WGS) entry which is preliminary data.</text>
</comment>
<gene>
    <name evidence="2" type="ORF">QNN03_25725</name>
</gene>
<organism evidence="2 3">
    <name type="scientific">Streptomyces fuscus</name>
    <dbReference type="NCBI Taxonomy" id="3048495"/>
    <lineage>
        <taxon>Bacteria</taxon>
        <taxon>Bacillati</taxon>
        <taxon>Actinomycetota</taxon>
        <taxon>Actinomycetes</taxon>
        <taxon>Kitasatosporales</taxon>
        <taxon>Streptomycetaceae</taxon>
        <taxon>Streptomyces</taxon>
    </lineage>
</organism>
<dbReference type="PROSITE" id="PS51318">
    <property type="entry name" value="TAT"/>
    <property type="match status" value="1"/>
</dbReference>
<dbReference type="EMBL" id="JASJUS010000027">
    <property type="protein sequence ID" value="MDL2079845.1"/>
    <property type="molecule type" value="Genomic_DNA"/>
</dbReference>
<dbReference type="InterPro" id="IPR006311">
    <property type="entry name" value="TAT_signal"/>
</dbReference>
<reference evidence="2 3" key="1">
    <citation type="submission" date="2023-05" db="EMBL/GenBank/DDBJ databases">
        <title>Streptomyces fuscus sp. nov., a brown-black pigment producing actinomyces isolated from dry sand of Sea duck farm.</title>
        <authorList>
            <person name="Xie J."/>
            <person name="Shen N."/>
        </authorList>
    </citation>
    <scope>NUCLEOTIDE SEQUENCE [LARGE SCALE GENOMIC DNA]</scope>
    <source>
        <strain evidence="2 3">GXMU-J15</strain>
    </source>
</reference>
<proteinExistence type="predicted"/>
<protein>
    <submittedName>
        <fullName evidence="2">Twin-arginine translocation signal domain-containing protein</fullName>
    </submittedName>
</protein>
<accession>A0ABT7J4Q6</accession>
<dbReference type="NCBIfam" id="TIGR01409">
    <property type="entry name" value="TAT_signal_seq"/>
    <property type="match status" value="1"/>
</dbReference>
<dbReference type="RefSeq" id="WP_250747195.1">
    <property type="nucleotide sequence ID" value="NZ_JASJUS010000027.1"/>
</dbReference>
<feature type="compositionally biased region" description="Low complexity" evidence="1">
    <location>
        <begin position="26"/>
        <end position="43"/>
    </location>
</feature>
<evidence type="ECO:0000313" key="2">
    <source>
        <dbReference type="EMBL" id="MDL2079845.1"/>
    </source>
</evidence>
<keyword evidence="3" id="KW-1185">Reference proteome</keyword>
<dbReference type="InterPro" id="IPR019546">
    <property type="entry name" value="TAT_signal_bac_arc"/>
</dbReference>
<sequence length="120" mass="12435">MSSISRRSLLGYSGTTAAGAVLGSTAGAPPAQAAEAEDAGAQATEFDSQTFFKGRTWRPGADPTGTTMEVEIEFRVQNTEAPAAYEVSPAEVAEALNELAASKGWPPITFYGTPKPAPLN</sequence>
<evidence type="ECO:0000313" key="3">
    <source>
        <dbReference type="Proteomes" id="UP001241926"/>
    </source>
</evidence>
<dbReference type="Proteomes" id="UP001241926">
    <property type="component" value="Unassembled WGS sequence"/>
</dbReference>
<evidence type="ECO:0000256" key="1">
    <source>
        <dbReference type="SAM" id="MobiDB-lite"/>
    </source>
</evidence>
<name>A0ABT7J4Q6_9ACTN</name>
<feature type="region of interest" description="Disordered" evidence="1">
    <location>
        <begin position="20"/>
        <end position="48"/>
    </location>
</feature>